<evidence type="ECO:0000256" key="4">
    <source>
        <dbReference type="ARBA" id="ARBA00022679"/>
    </source>
</evidence>
<keyword evidence="4 8" id="KW-0808">Transferase</keyword>
<reference evidence="9" key="1">
    <citation type="journal article" date="2013" name="Genetics">
        <title>The draft genome and transcriptome of Panagrellus redivivus are shaped by the harsh demands of a free-living lifestyle.</title>
        <authorList>
            <person name="Srinivasan J."/>
            <person name="Dillman A.R."/>
            <person name="Macchietto M.G."/>
            <person name="Heikkinen L."/>
            <person name="Lakso M."/>
            <person name="Fracchia K.M."/>
            <person name="Antoshechkin I."/>
            <person name="Mortazavi A."/>
            <person name="Wong G."/>
            <person name="Sternberg P.W."/>
        </authorList>
    </citation>
    <scope>NUCLEOTIDE SEQUENCE [LARGE SCALE GENOMIC DNA]</scope>
    <source>
        <strain evidence="9">MT8872</strain>
    </source>
</reference>
<comment type="subcellular location">
    <subcellularLocation>
        <location evidence="1">Membrane</location>
        <topology evidence="1">Single-pass membrane protein</topology>
    </subcellularLocation>
</comment>
<dbReference type="WBParaSite" id="Pan_g5618.t1">
    <property type="protein sequence ID" value="Pan_g5618.t1"/>
    <property type="gene ID" value="Pan_g5618"/>
</dbReference>
<dbReference type="InterPro" id="IPR052012">
    <property type="entry name" value="GTase_92"/>
</dbReference>
<evidence type="ECO:0000256" key="8">
    <source>
        <dbReference type="RuleBase" id="RU366017"/>
    </source>
</evidence>
<organism evidence="9 10">
    <name type="scientific">Panagrellus redivivus</name>
    <name type="common">Microworm</name>
    <dbReference type="NCBI Taxonomy" id="6233"/>
    <lineage>
        <taxon>Eukaryota</taxon>
        <taxon>Metazoa</taxon>
        <taxon>Ecdysozoa</taxon>
        <taxon>Nematoda</taxon>
        <taxon>Chromadorea</taxon>
        <taxon>Rhabditida</taxon>
        <taxon>Tylenchina</taxon>
        <taxon>Panagrolaimomorpha</taxon>
        <taxon>Panagrolaimoidea</taxon>
        <taxon>Panagrolaimidae</taxon>
        <taxon>Panagrellus</taxon>
    </lineage>
</organism>
<evidence type="ECO:0000256" key="6">
    <source>
        <dbReference type="ARBA" id="ARBA00022989"/>
    </source>
</evidence>
<dbReference type="AlphaFoldDB" id="A0A7E4W0G8"/>
<feature type="transmembrane region" description="Helical" evidence="8">
    <location>
        <begin position="18"/>
        <end position="40"/>
    </location>
</feature>
<dbReference type="Proteomes" id="UP000492821">
    <property type="component" value="Unassembled WGS sequence"/>
</dbReference>
<keyword evidence="6 8" id="KW-1133">Transmembrane helix</keyword>
<keyword evidence="3 8" id="KW-0328">Glycosyltransferase</keyword>
<evidence type="ECO:0000256" key="2">
    <source>
        <dbReference type="ARBA" id="ARBA00007647"/>
    </source>
</evidence>
<keyword evidence="5 8" id="KW-0812">Transmembrane</keyword>
<evidence type="ECO:0000313" key="9">
    <source>
        <dbReference type="Proteomes" id="UP000492821"/>
    </source>
</evidence>
<evidence type="ECO:0000256" key="3">
    <source>
        <dbReference type="ARBA" id="ARBA00022676"/>
    </source>
</evidence>
<dbReference type="PANTHER" id="PTHR21645">
    <property type="entry name" value="GLYCOSYLTRANSFERASE FAMILY 92 PROTEIN"/>
    <property type="match status" value="1"/>
</dbReference>
<evidence type="ECO:0000256" key="1">
    <source>
        <dbReference type="ARBA" id="ARBA00004167"/>
    </source>
</evidence>
<dbReference type="Pfam" id="PF01697">
    <property type="entry name" value="Glyco_transf_92"/>
    <property type="match status" value="1"/>
</dbReference>
<protein>
    <recommendedName>
        <fullName evidence="8">Glycosyltransferase family 92 protein</fullName>
        <ecNumber evidence="8">2.4.1.-</ecNumber>
    </recommendedName>
</protein>
<name>A0A7E4W0G8_PANRE</name>
<comment type="similarity">
    <text evidence="2 8">Belongs to the glycosyltransferase 92 family.</text>
</comment>
<sequence length="536" mass="61058">MWHQAKYMWVRNRCSPTFITSVIFRVSLIIAAVVIGFSFYHRNTNMWALKNLGDSFLSKNIGRRPIVIGAFHRPKEETNVRGDYAVIQFVGDARQSHQLYCHSEVDGVTTVSRAHIERIHKGKRAANDICAWSGHLAECELASSEVKNVKLSSNPYVKPELAIDVKIEEPLLFPQRQKLVVCAAPMYIYTEWQILITGIETWLALGATKIIVPVQSAANSTYAILKEYEKQGIVILRDWPMWPVLSDVNPNGLVLSRGIEESHVNCLFFAKPFSDIVVFTDIDDMLLPPNPLHVKPGINIKILEDLFKEHPQAGSFLFEHRDVQFVLPEDSGSENTLQNFNFNFLDNTKWKSSCKVWRMKTRVAVNASRVDSVNMHETGIHRFGHVQVRVPCRQAHFYHLRHSYKNIAAGEWPLEMSSLKVMLNEQWKQRLPTLGSLVQATIVKSSTESFEDFDTCMGSINEEHWKMQVSRCLTPHVCYSRLTRNISCVATSGNYAFVHDSGDYITVLQSSQTVDSEANCEAPVPKYIKGNHYYLP</sequence>
<evidence type="ECO:0000256" key="7">
    <source>
        <dbReference type="ARBA" id="ARBA00023136"/>
    </source>
</evidence>
<dbReference type="GO" id="GO:0016020">
    <property type="term" value="C:membrane"/>
    <property type="evidence" value="ECO:0007669"/>
    <property type="project" value="UniProtKB-SubCell"/>
</dbReference>
<dbReference type="InterPro" id="IPR008166">
    <property type="entry name" value="Glyco_transf_92"/>
</dbReference>
<evidence type="ECO:0000313" key="10">
    <source>
        <dbReference type="WBParaSite" id="Pan_g5618.t1"/>
    </source>
</evidence>
<keyword evidence="7 8" id="KW-0472">Membrane</keyword>
<reference evidence="10" key="2">
    <citation type="submission" date="2020-10" db="UniProtKB">
        <authorList>
            <consortium name="WormBaseParasite"/>
        </authorList>
    </citation>
    <scope>IDENTIFICATION</scope>
</reference>
<keyword evidence="9" id="KW-1185">Reference proteome</keyword>
<accession>A0A7E4W0G8</accession>
<dbReference type="PANTHER" id="PTHR21645:SF22">
    <property type="entry name" value="GLYCOSYLTRANSFERASE FAMILY 92 PROTEIN"/>
    <property type="match status" value="1"/>
</dbReference>
<dbReference type="EC" id="2.4.1.-" evidence="8"/>
<proteinExistence type="inferred from homology"/>
<evidence type="ECO:0000256" key="5">
    <source>
        <dbReference type="ARBA" id="ARBA00022692"/>
    </source>
</evidence>
<dbReference type="GO" id="GO:0016757">
    <property type="term" value="F:glycosyltransferase activity"/>
    <property type="evidence" value="ECO:0007669"/>
    <property type="project" value="UniProtKB-UniRule"/>
</dbReference>